<dbReference type="InterPro" id="IPR036747">
    <property type="entry name" value="ASF1-like_sf"/>
</dbReference>
<evidence type="ECO:0000313" key="8">
    <source>
        <dbReference type="EMBL" id="CAD8619600.1"/>
    </source>
</evidence>
<comment type="subcellular location">
    <subcellularLocation>
        <location evidence="1">Nucleus</location>
    </subcellularLocation>
</comment>
<keyword evidence="3" id="KW-0805">Transcription regulation</keyword>
<dbReference type="PANTHER" id="PTHR12040">
    <property type="entry name" value="ANTI-SILENCING PROTEIN 1"/>
    <property type="match status" value="1"/>
</dbReference>
<dbReference type="SUPFAM" id="SSF101546">
    <property type="entry name" value="ASF1-like"/>
    <property type="match status" value="1"/>
</dbReference>
<gene>
    <name evidence="8" type="ORF">CPEL01642_LOCUS22981</name>
</gene>
<comment type="similarity">
    <text evidence="2">Belongs to the ASF1 family.</text>
</comment>
<sequence length="183" mass="20582">MACVNVANVTVLDNPARFDNPFQFEITFEILEHLPDDLEWKLVYVGSAESEEYDQEIDSVLVAPQGVGPYKFVFQGDPPDPRRIPPADLLGVTVVLLSCYYNDKEFIRVGYYVNTEYDSSELNEEPPELPLYERLVRNILADKPRVTRYQIDWSPSGASLASSAAPPLPADSLISPPEDQMVE</sequence>
<dbReference type="AlphaFoldDB" id="A0A7S0QAI4"/>
<feature type="region of interest" description="Disordered" evidence="7">
    <location>
        <begin position="156"/>
        <end position="183"/>
    </location>
</feature>
<protein>
    <recommendedName>
        <fullName evidence="9">Anti-silencing function protein 1</fullName>
    </recommendedName>
</protein>
<dbReference type="FunFam" id="2.60.40.1490:FF:000001">
    <property type="entry name" value="Histone chaperone ASF1"/>
    <property type="match status" value="1"/>
</dbReference>
<dbReference type="GO" id="GO:0005634">
    <property type="term" value="C:nucleus"/>
    <property type="evidence" value="ECO:0007669"/>
    <property type="project" value="UniProtKB-SubCell"/>
</dbReference>
<name>A0A7S0QAI4_9EUKA</name>
<keyword evidence="6" id="KW-0539">Nucleus</keyword>
<dbReference type="GO" id="GO:0000785">
    <property type="term" value="C:chromatin"/>
    <property type="evidence" value="ECO:0007669"/>
    <property type="project" value="TreeGrafter"/>
</dbReference>
<evidence type="ECO:0000256" key="4">
    <source>
        <dbReference type="ARBA" id="ARBA00023163"/>
    </source>
</evidence>
<keyword evidence="5" id="KW-0143">Chaperone</keyword>
<dbReference type="Gene3D" id="2.60.40.1490">
    <property type="entry name" value="Histone chaperone ASF1-like"/>
    <property type="match status" value="1"/>
</dbReference>
<dbReference type="EMBL" id="HBEY01047835">
    <property type="protein sequence ID" value="CAD8619600.1"/>
    <property type="molecule type" value="Transcribed_RNA"/>
</dbReference>
<proteinExistence type="inferred from homology"/>
<evidence type="ECO:0000256" key="6">
    <source>
        <dbReference type="ARBA" id="ARBA00023242"/>
    </source>
</evidence>
<dbReference type="GO" id="GO:0006335">
    <property type="term" value="P:DNA replication-dependent chromatin assembly"/>
    <property type="evidence" value="ECO:0007669"/>
    <property type="project" value="TreeGrafter"/>
</dbReference>
<dbReference type="InterPro" id="IPR006818">
    <property type="entry name" value="ASF1-like"/>
</dbReference>
<feature type="compositionally biased region" description="Low complexity" evidence="7">
    <location>
        <begin position="156"/>
        <end position="177"/>
    </location>
</feature>
<dbReference type="PANTHER" id="PTHR12040:SF0">
    <property type="entry name" value="HISTONE CHAPERONE ASF1"/>
    <property type="match status" value="1"/>
</dbReference>
<dbReference type="Pfam" id="PF04729">
    <property type="entry name" value="ASF1_hist_chap"/>
    <property type="match status" value="1"/>
</dbReference>
<reference evidence="8" key="1">
    <citation type="submission" date="2021-01" db="EMBL/GenBank/DDBJ databases">
        <authorList>
            <person name="Corre E."/>
            <person name="Pelletier E."/>
            <person name="Niang G."/>
            <person name="Scheremetjew M."/>
            <person name="Finn R."/>
            <person name="Kale V."/>
            <person name="Holt S."/>
            <person name="Cochrane G."/>
            <person name="Meng A."/>
            <person name="Brown T."/>
            <person name="Cohen L."/>
        </authorList>
    </citation>
    <scope>NUCLEOTIDE SEQUENCE</scope>
    <source>
        <strain evidence="8">PLY182g</strain>
    </source>
</reference>
<evidence type="ECO:0000256" key="7">
    <source>
        <dbReference type="SAM" id="MobiDB-lite"/>
    </source>
</evidence>
<evidence type="ECO:0000256" key="1">
    <source>
        <dbReference type="ARBA" id="ARBA00004123"/>
    </source>
</evidence>
<evidence type="ECO:0000256" key="2">
    <source>
        <dbReference type="ARBA" id="ARBA00006051"/>
    </source>
</evidence>
<accession>A0A7S0QAI4</accession>
<evidence type="ECO:0000256" key="5">
    <source>
        <dbReference type="ARBA" id="ARBA00023186"/>
    </source>
</evidence>
<organism evidence="8">
    <name type="scientific">Coccolithus braarudii</name>
    <dbReference type="NCBI Taxonomy" id="221442"/>
    <lineage>
        <taxon>Eukaryota</taxon>
        <taxon>Haptista</taxon>
        <taxon>Haptophyta</taxon>
        <taxon>Prymnesiophyceae</taxon>
        <taxon>Coccolithales</taxon>
        <taxon>Coccolithaceae</taxon>
        <taxon>Coccolithus</taxon>
    </lineage>
</organism>
<evidence type="ECO:0008006" key="9">
    <source>
        <dbReference type="Google" id="ProtNLM"/>
    </source>
</evidence>
<keyword evidence="4" id="KW-0804">Transcription</keyword>
<evidence type="ECO:0000256" key="3">
    <source>
        <dbReference type="ARBA" id="ARBA00023015"/>
    </source>
</evidence>
<dbReference type="GO" id="GO:0042393">
    <property type="term" value="F:histone binding"/>
    <property type="evidence" value="ECO:0007669"/>
    <property type="project" value="TreeGrafter"/>
</dbReference>